<keyword evidence="4 9" id="KW-0997">Cell inner membrane</keyword>
<keyword evidence="7 9" id="KW-0472">Membrane</keyword>
<keyword evidence="2 9" id="KW-0813">Transport</keyword>
<accession>A0A9Q3W6M5</accession>
<feature type="transmembrane region" description="Helical" evidence="9">
    <location>
        <begin position="53"/>
        <end position="71"/>
    </location>
</feature>
<keyword evidence="5 9" id="KW-0812">Transmembrane</keyword>
<keyword evidence="3" id="KW-1003">Cell membrane</keyword>
<feature type="transmembrane region" description="Helical" evidence="9">
    <location>
        <begin position="133"/>
        <end position="150"/>
    </location>
</feature>
<comment type="similarity">
    <text evidence="8 9">Belongs to the TRAP transporter small permease family.</text>
</comment>
<proteinExistence type="inferred from homology"/>
<gene>
    <name evidence="11" type="ORF">LZG35_09055</name>
</gene>
<sequence>MSAVRAFINGITWLNDHVGRWVSYLVFAMFAFLILEVFLRYVFGAPTVWTNELTQMLFGIYGVLAGGYVMAHKGHVNVDLFHSALPVRVRAGLDVITSAVFFIFVGALLYFGSSMALESIEGLETSYSAWNPPIWPIKACIPLGALLLLLQGLAKLLQDLGVAFNLIDPSEIKTLGDEEEDHL</sequence>
<dbReference type="PANTHER" id="PTHR35011:SF4">
    <property type="entry name" value="SLL1102 PROTEIN"/>
    <property type="match status" value="1"/>
</dbReference>
<dbReference type="Pfam" id="PF04290">
    <property type="entry name" value="DctQ"/>
    <property type="match status" value="1"/>
</dbReference>
<feature type="domain" description="Tripartite ATP-independent periplasmic transporters DctQ component" evidence="10">
    <location>
        <begin position="29"/>
        <end position="160"/>
    </location>
</feature>
<feature type="transmembrane region" description="Helical" evidence="9">
    <location>
        <begin position="91"/>
        <end position="113"/>
    </location>
</feature>
<feature type="transmembrane region" description="Helical" evidence="9">
    <location>
        <begin position="21"/>
        <end position="41"/>
    </location>
</feature>
<evidence type="ECO:0000256" key="6">
    <source>
        <dbReference type="ARBA" id="ARBA00022989"/>
    </source>
</evidence>
<dbReference type="RefSeq" id="WP_022996928.1">
    <property type="nucleotide sequence ID" value="NZ_CP102389.1"/>
</dbReference>
<comment type="function">
    <text evidence="9">Part of the tripartite ATP-independent periplasmic (TRAP) transport system.</text>
</comment>
<evidence type="ECO:0000256" key="3">
    <source>
        <dbReference type="ARBA" id="ARBA00022475"/>
    </source>
</evidence>
<comment type="caution">
    <text evidence="11">The sequence shown here is derived from an EMBL/GenBank/DDBJ whole genome shotgun (WGS) entry which is preliminary data.</text>
</comment>
<dbReference type="GeneID" id="94685150"/>
<evidence type="ECO:0000313" key="11">
    <source>
        <dbReference type="EMBL" id="MCE7508782.1"/>
    </source>
</evidence>
<evidence type="ECO:0000259" key="10">
    <source>
        <dbReference type="Pfam" id="PF04290"/>
    </source>
</evidence>
<evidence type="ECO:0000256" key="1">
    <source>
        <dbReference type="ARBA" id="ARBA00004429"/>
    </source>
</evidence>
<evidence type="ECO:0000256" key="7">
    <source>
        <dbReference type="ARBA" id="ARBA00023136"/>
    </source>
</evidence>
<protein>
    <recommendedName>
        <fullName evidence="9">TRAP transporter small permease protein</fullName>
    </recommendedName>
</protein>
<dbReference type="InterPro" id="IPR055348">
    <property type="entry name" value="DctQ"/>
</dbReference>
<keyword evidence="6 9" id="KW-1133">Transmembrane helix</keyword>
<dbReference type="AlphaFoldDB" id="A0A9Q3W6M5"/>
<dbReference type="GO" id="GO:0005886">
    <property type="term" value="C:plasma membrane"/>
    <property type="evidence" value="ECO:0007669"/>
    <property type="project" value="UniProtKB-SubCell"/>
</dbReference>
<comment type="subunit">
    <text evidence="9">The complex comprises the extracytoplasmic solute receptor protein and the two transmembrane proteins.</text>
</comment>
<reference evidence="11" key="1">
    <citation type="submission" date="2022-01" db="EMBL/GenBank/DDBJ databases">
        <authorList>
            <person name="Karlyshev A.V."/>
            <person name="Jaspars M."/>
        </authorList>
    </citation>
    <scope>NUCLEOTIDE SEQUENCE</scope>
    <source>
        <strain evidence="11">AGSA3-2</strain>
    </source>
</reference>
<evidence type="ECO:0000256" key="9">
    <source>
        <dbReference type="RuleBase" id="RU369079"/>
    </source>
</evidence>
<dbReference type="PANTHER" id="PTHR35011">
    <property type="entry name" value="2,3-DIKETO-L-GULONATE TRAP TRANSPORTER SMALL PERMEASE PROTEIN YIAM"/>
    <property type="match status" value="1"/>
</dbReference>
<organism evidence="11 12">
    <name type="scientific">Alloalcanivorax xenomutans</name>
    <dbReference type="NCBI Taxonomy" id="1094342"/>
    <lineage>
        <taxon>Bacteria</taxon>
        <taxon>Pseudomonadati</taxon>
        <taxon>Pseudomonadota</taxon>
        <taxon>Gammaproteobacteria</taxon>
        <taxon>Oceanospirillales</taxon>
        <taxon>Alcanivoracaceae</taxon>
        <taxon>Alloalcanivorax</taxon>
    </lineage>
</organism>
<evidence type="ECO:0000256" key="2">
    <source>
        <dbReference type="ARBA" id="ARBA00022448"/>
    </source>
</evidence>
<evidence type="ECO:0000256" key="5">
    <source>
        <dbReference type="ARBA" id="ARBA00022692"/>
    </source>
</evidence>
<evidence type="ECO:0000256" key="4">
    <source>
        <dbReference type="ARBA" id="ARBA00022519"/>
    </source>
</evidence>
<dbReference type="EMBL" id="JAJVKT010000009">
    <property type="protein sequence ID" value="MCE7508782.1"/>
    <property type="molecule type" value="Genomic_DNA"/>
</dbReference>
<dbReference type="GO" id="GO:0022857">
    <property type="term" value="F:transmembrane transporter activity"/>
    <property type="evidence" value="ECO:0007669"/>
    <property type="project" value="UniProtKB-UniRule"/>
</dbReference>
<dbReference type="InterPro" id="IPR007387">
    <property type="entry name" value="TRAP_DctQ"/>
</dbReference>
<evidence type="ECO:0000256" key="8">
    <source>
        <dbReference type="ARBA" id="ARBA00038436"/>
    </source>
</evidence>
<comment type="subcellular location">
    <subcellularLocation>
        <location evidence="1 9">Cell inner membrane</location>
        <topology evidence="1 9">Multi-pass membrane protein</topology>
    </subcellularLocation>
</comment>
<dbReference type="Proteomes" id="UP001107961">
    <property type="component" value="Unassembled WGS sequence"/>
</dbReference>
<keyword evidence="12" id="KW-1185">Reference proteome</keyword>
<evidence type="ECO:0000313" key="12">
    <source>
        <dbReference type="Proteomes" id="UP001107961"/>
    </source>
</evidence>
<name>A0A9Q3W6M5_9GAMM</name>